<dbReference type="CDD" id="cd16524">
    <property type="entry name" value="RING-HC_NHL-1-like"/>
    <property type="match status" value="1"/>
</dbReference>
<dbReference type="PANTHER" id="PTHR24104:SF47">
    <property type="entry name" value="E3 UBIQUITIN-PROTEIN LIGASE NHLRC1"/>
    <property type="match status" value="1"/>
</dbReference>
<feature type="repeat" description="NHL" evidence="6">
    <location>
        <begin position="910"/>
        <end position="953"/>
    </location>
</feature>
<evidence type="ECO:0000259" key="8">
    <source>
        <dbReference type="PROSITE" id="PS50089"/>
    </source>
</evidence>
<evidence type="ECO:0000313" key="9">
    <source>
        <dbReference type="Proteomes" id="UP000887575"/>
    </source>
</evidence>
<evidence type="ECO:0000313" key="10">
    <source>
        <dbReference type="WBParaSite" id="MBELARI_LOCUS10775"/>
    </source>
</evidence>
<feature type="domain" description="RING-type" evidence="8">
    <location>
        <begin position="37"/>
        <end position="78"/>
    </location>
</feature>
<keyword evidence="2" id="KW-0677">Repeat</keyword>
<feature type="repeat" description="NHL" evidence="6">
    <location>
        <begin position="819"/>
        <end position="858"/>
    </location>
</feature>
<dbReference type="Gene3D" id="2.120.10.30">
    <property type="entry name" value="TolB, C-terminal domain"/>
    <property type="match status" value="3"/>
</dbReference>
<accession>A0AAF3EA31</accession>
<feature type="repeat" description="NHL" evidence="6">
    <location>
        <begin position="959"/>
        <end position="996"/>
    </location>
</feature>
<dbReference type="Pfam" id="PF01436">
    <property type="entry name" value="NHL"/>
    <property type="match status" value="5"/>
</dbReference>
<evidence type="ECO:0000256" key="7">
    <source>
        <dbReference type="SAM" id="MobiDB-lite"/>
    </source>
</evidence>
<dbReference type="Proteomes" id="UP000887575">
    <property type="component" value="Unassembled WGS sequence"/>
</dbReference>
<evidence type="ECO:0000256" key="5">
    <source>
        <dbReference type="PROSITE-ProRule" id="PRU00175"/>
    </source>
</evidence>
<dbReference type="PROSITE" id="PS51125">
    <property type="entry name" value="NHL"/>
    <property type="match status" value="6"/>
</dbReference>
<dbReference type="AlphaFoldDB" id="A0AAF3EA31"/>
<evidence type="ECO:0000256" key="1">
    <source>
        <dbReference type="ARBA" id="ARBA00022723"/>
    </source>
</evidence>
<reference evidence="10" key="1">
    <citation type="submission" date="2024-02" db="UniProtKB">
        <authorList>
            <consortium name="WormBaseParasite"/>
        </authorList>
    </citation>
    <scope>IDENTIFICATION</scope>
</reference>
<dbReference type="InterPro" id="IPR013083">
    <property type="entry name" value="Znf_RING/FYVE/PHD"/>
</dbReference>
<protein>
    <recommendedName>
        <fullName evidence="8">RING-type domain-containing protein</fullName>
    </recommendedName>
</protein>
<feature type="region of interest" description="Disordered" evidence="7">
    <location>
        <begin position="402"/>
        <end position="615"/>
    </location>
</feature>
<dbReference type="GO" id="GO:0000209">
    <property type="term" value="P:protein polyubiquitination"/>
    <property type="evidence" value="ECO:0007669"/>
    <property type="project" value="TreeGrafter"/>
</dbReference>
<feature type="repeat" description="NHL" evidence="6">
    <location>
        <begin position="862"/>
        <end position="906"/>
    </location>
</feature>
<dbReference type="Gene3D" id="3.30.40.10">
    <property type="entry name" value="Zinc/RING finger domain, C3HC4 (zinc finger)"/>
    <property type="match status" value="1"/>
</dbReference>
<dbReference type="FunFam" id="2.120.10.30:FF:000037">
    <property type="entry name" value="Uncharacterized protein, isoform E"/>
    <property type="match status" value="1"/>
</dbReference>
<keyword evidence="4" id="KW-0862">Zinc</keyword>
<sequence length="996" mass="112397">MDDEARRRVRELMAQTPAQRPPDWVNPLEKIEQLLTCPICLDRYKQPKLLPCQHTFCHPCLESCADTLHHALKCPECRAEHKIPYDGVKSFQPNYTLTTILDIHLQATPESAAQVEEYVHRYNLERCKVCEEKAECQTCPHCDRRACEECRKTHMDMLKRDMGRLVMQVKRLSNRITEASDGLSKGIELLSLNCETTKQEVQEYFHRHIRELKKREENFLGEIEIFQSAETRLMGNLRDVLEIESSNMSEAVARLEAALKGEYDMDDTEIVRYKNIFTEGLEYLRNFSPDADELFCKKLRFTVDDAARLPGAIQTFGEITVMYPGSTGRYDKLEASYVPRMISSKIGLESDHFRIRSTDDRNAMDLGRNRFRETDSLTEHSLRYRRRQQIEEESWNRVRGIEGEPRERSIPGKSPWSRPPDETPTKPQNNTNSLQTTSAKNLQVSSKESPSSSTSTSPRPPSPKGISIPVKVEQSNNEPELETKSKVTIRVEPKQEPKVEVKSETATKQIEKPPTHKPPLPRQPSSQEEVEKNENGYIGRRSSRPNSLLIAEPSTDKEEDEDDRPRTARFRLRMRASSITRQESNEERETPIPITHYPGEHEGTPGSPRDRESSPAEIPDWLARRRARQQRSRTNPDLYAQFTSTRVQQLLAEREQKNENEKLASINPSASVQGLDAIDQMDEVTTRRSGAPYRARTKSTGHRDSSTDTGRGWRSRGGRPKNVFGRKGGGEGELNWPRGVTTLPGGHVAVCDSSNHRVCVFTATGEPLKTFGGYGTGAGELDSCAGIASGRGRQLIVTDRYNHRVCVFDSEGRLERQWGGHGPANGRFNNPWGVAVDDLGTIYVCDKDNHRVQMFDKNGVFVGKFGTHGSAEGQLNCPLFVAVSRINHTVYVTDSSNHRVNTYDMQGKFLFSFGQEGFQGGQFKSPRGIAIDNQGSVIVVDSGNNRVQVFTADGDFLVSFGTWGAGAGQLKGAEDVCLLNDAIVVSDRENHRIQIF</sequence>
<evidence type="ECO:0000256" key="2">
    <source>
        <dbReference type="ARBA" id="ARBA00022737"/>
    </source>
</evidence>
<keyword evidence="3 5" id="KW-0863">Zinc-finger</keyword>
<dbReference type="InterPro" id="IPR001841">
    <property type="entry name" value="Znf_RING"/>
</dbReference>
<feature type="compositionally biased region" description="Basic and acidic residues" evidence="7">
    <location>
        <begin position="481"/>
        <end position="514"/>
    </location>
</feature>
<dbReference type="InterPro" id="IPR018957">
    <property type="entry name" value="Znf_C3HC4_RING-type"/>
</dbReference>
<dbReference type="InterPro" id="IPR050952">
    <property type="entry name" value="TRIM-NHL_E3_ligases"/>
</dbReference>
<dbReference type="PROSITE" id="PS00518">
    <property type="entry name" value="ZF_RING_1"/>
    <property type="match status" value="1"/>
</dbReference>
<dbReference type="SUPFAM" id="SSF57850">
    <property type="entry name" value="RING/U-box"/>
    <property type="match status" value="1"/>
</dbReference>
<proteinExistence type="predicted"/>
<dbReference type="CDD" id="cd14954">
    <property type="entry name" value="NHL_TRIM71_like"/>
    <property type="match status" value="1"/>
</dbReference>
<dbReference type="FunFam" id="2.120.10.30:FF:000013">
    <property type="entry name" value="E3 ubiquitin-protein ligase TRIM71"/>
    <property type="match status" value="1"/>
</dbReference>
<dbReference type="WBParaSite" id="MBELARI_LOCUS10775">
    <property type="protein sequence ID" value="MBELARI_LOCUS10775"/>
    <property type="gene ID" value="MBELARI_LOCUS10775"/>
</dbReference>
<feature type="compositionally biased region" description="Low complexity" evidence="7">
    <location>
        <begin position="445"/>
        <end position="457"/>
    </location>
</feature>
<feature type="compositionally biased region" description="Polar residues" evidence="7">
    <location>
        <begin position="425"/>
        <end position="444"/>
    </location>
</feature>
<feature type="compositionally biased region" description="Basic and acidic residues" evidence="7">
    <location>
        <begin position="598"/>
        <end position="614"/>
    </location>
</feature>
<dbReference type="SUPFAM" id="SSF101898">
    <property type="entry name" value="NHL repeat"/>
    <property type="match status" value="1"/>
</dbReference>
<name>A0AAF3EA31_9BILA</name>
<feature type="region of interest" description="Disordered" evidence="7">
    <location>
        <begin position="686"/>
        <end position="737"/>
    </location>
</feature>
<dbReference type="Pfam" id="PF00097">
    <property type="entry name" value="zf-C3HC4"/>
    <property type="match status" value="1"/>
</dbReference>
<evidence type="ECO:0000256" key="3">
    <source>
        <dbReference type="ARBA" id="ARBA00022771"/>
    </source>
</evidence>
<feature type="repeat" description="NHL" evidence="6">
    <location>
        <begin position="768"/>
        <end position="811"/>
    </location>
</feature>
<dbReference type="SMART" id="SM00184">
    <property type="entry name" value="RING"/>
    <property type="match status" value="1"/>
</dbReference>
<dbReference type="GO" id="GO:0008270">
    <property type="term" value="F:zinc ion binding"/>
    <property type="evidence" value="ECO:0007669"/>
    <property type="project" value="UniProtKB-KW"/>
</dbReference>
<feature type="repeat" description="NHL" evidence="6">
    <location>
        <begin position="721"/>
        <end position="764"/>
    </location>
</feature>
<dbReference type="InterPro" id="IPR001258">
    <property type="entry name" value="NHL_repeat"/>
</dbReference>
<dbReference type="InterPro" id="IPR017907">
    <property type="entry name" value="Znf_RING_CS"/>
</dbReference>
<keyword evidence="9" id="KW-1185">Reference proteome</keyword>
<keyword evidence="1" id="KW-0479">Metal-binding</keyword>
<dbReference type="InterPro" id="IPR011042">
    <property type="entry name" value="6-blade_b-propeller_TolB-like"/>
</dbReference>
<dbReference type="GO" id="GO:0061630">
    <property type="term" value="F:ubiquitin protein ligase activity"/>
    <property type="evidence" value="ECO:0007669"/>
    <property type="project" value="TreeGrafter"/>
</dbReference>
<dbReference type="PANTHER" id="PTHR24104">
    <property type="entry name" value="E3 UBIQUITIN-PROTEIN LIGASE NHLRC1-RELATED"/>
    <property type="match status" value="1"/>
</dbReference>
<evidence type="ECO:0000256" key="6">
    <source>
        <dbReference type="PROSITE-ProRule" id="PRU00504"/>
    </source>
</evidence>
<dbReference type="PROSITE" id="PS50089">
    <property type="entry name" value="ZF_RING_2"/>
    <property type="match status" value="1"/>
</dbReference>
<evidence type="ECO:0000256" key="4">
    <source>
        <dbReference type="ARBA" id="ARBA00022833"/>
    </source>
</evidence>
<dbReference type="GO" id="GO:0043161">
    <property type="term" value="P:proteasome-mediated ubiquitin-dependent protein catabolic process"/>
    <property type="evidence" value="ECO:0007669"/>
    <property type="project" value="TreeGrafter"/>
</dbReference>
<organism evidence="9 10">
    <name type="scientific">Mesorhabditis belari</name>
    <dbReference type="NCBI Taxonomy" id="2138241"/>
    <lineage>
        <taxon>Eukaryota</taxon>
        <taxon>Metazoa</taxon>
        <taxon>Ecdysozoa</taxon>
        <taxon>Nematoda</taxon>
        <taxon>Chromadorea</taxon>
        <taxon>Rhabditida</taxon>
        <taxon>Rhabditina</taxon>
        <taxon>Rhabditomorpha</taxon>
        <taxon>Rhabditoidea</taxon>
        <taxon>Rhabditidae</taxon>
        <taxon>Mesorhabditinae</taxon>
        <taxon>Mesorhabditis</taxon>
    </lineage>
</organism>